<name>A0A8I0MYB8_9GAMM</name>
<keyword evidence="2" id="KW-1185">Reference proteome</keyword>
<evidence type="ECO:0000313" key="1">
    <source>
        <dbReference type="EMBL" id="MBE0347592.1"/>
    </source>
</evidence>
<comment type="caution">
    <text evidence="1">The sequence shown here is derived from an EMBL/GenBank/DDBJ whole genome shotgun (WGS) entry which is preliminary data.</text>
</comment>
<reference evidence="1 2" key="1">
    <citation type="submission" date="2015-06" db="EMBL/GenBank/DDBJ databases">
        <title>Genome sequence of Pseudoalteromonas peptidolytica.</title>
        <authorList>
            <person name="Xie B.-B."/>
            <person name="Rong J.-C."/>
            <person name="Qin Q.-L."/>
            <person name="Zhang Y.-Z."/>
        </authorList>
    </citation>
    <scope>NUCLEOTIDE SEQUENCE [LARGE SCALE GENOMIC DNA]</scope>
    <source>
        <strain evidence="1 2">F12-50-A1</strain>
    </source>
</reference>
<gene>
    <name evidence="1" type="ORF">PPEP_a2079</name>
</gene>
<dbReference type="EMBL" id="AQHF01000026">
    <property type="protein sequence ID" value="MBE0347592.1"/>
    <property type="molecule type" value="Genomic_DNA"/>
</dbReference>
<proteinExistence type="predicted"/>
<accession>A0A8I0MYB8</accession>
<dbReference type="Proteomes" id="UP000660708">
    <property type="component" value="Unassembled WGS sequence"/>
</dbReference>
<dbReference type="AlphaFoldDB" id="A0A8I0MYB8"/>
<evidence type="ECO:0000313" key="2">
    <source>
        <dbReference type="Proteomes" id="UP000660708"/>
    </source>
</evidence>
<organism evidence="1 2">
    <name type="scientific">Pseudoalteromonas peptidolytica F12-50-A1</name>
    <dbReference type="NCBI Taxonomy" id="1315280"/>
    <lineage>
        <taxon>Bacteria</taxon>
        <taxon>Pseudomonadati</taxon>
        <taxon>Pseudomonadota</taxon>
        <taxon>Gammaproteobacteria</taxon>
        <taxon>Alteromonadales</taxon>
        <taxon>Pseudoalteromonadaceae</taxon>
        <taxon>Pseudoalteromonas</taxon>
    </lineage>
</organism>
<protein>
    <submittedName>
        <fullName evidence="1">Uncharacterized protein</fullName>
    </submittedName>
</protein>
<sequence length="41" mass="4344">MEAVLHGDGVKVSRCKIATATNKLLWVGAVLHGNLVKVLAM</sequence>